<keyword evidence="2" id="KW-0670">Pyruvate</keyword>
<dbReference type="InterPro" id="IPR015813">
    <property type="entry name" value="Pyrv/PenolPyrv_kinase-like_dom"/>
</dbReference>
<dbReference type="InterPro" id="IPR040442">
    <property type="entry name" value="Pyrv_kinase-like_dom_sf"/>
</dbReference>
<organism evidence="2 3">
    <name type="scientific">Arachis hypogaea</name>
    <name type="common">Peanut</name>
    <dbReference type="NCBI Taxonomy" id="3818"/>
    <lineage>
        <taxon>Eukaryota</taxon>
        <taxon>Viridiplantae</taxon>
        <taxon>Streptophyta</taxon>
        <taxon>Embryophyta</taxon>
        <taxon>Tracheophyta</taxon>
        <taxon>Spermatophyta</taxon>
        <taxon>Magnoliopsida</taxon>
        <taxon>eudicotyledons</taxon>
        <taxon>Gunneridae</taxon>
        <taxon>Pentapetalae</taxon>
        <taxon>rosids</taxon>
        <taxon>fabids</taxon>
        <taxon>Fabales</taxon>
        <taxon>Fabaceae</taxon>
        <taxon>Papilionoideae</taxon>
        <taxon>50 kb inversion clade</taxon>
        <taxon>dalbergioids sensu lato</taxon>
        <taxon>Dalbergieae</taxon>
        <taxon>Pterocarpus clade</taxon>
        <taxon>Arachis</taxon>
    </lineage>
</organism>
<dbReference type="PANTHER" id="PTHR22931">
    <property type="entry name" value="PHOSPHOENOLPYRUVATE DIKINASE-RELATED"/>
    <property type="match status" value="1"/>
</dbReference>
<evidence type="ECO:0000313" key="2">
    <source>
        <dbReference type="EMBL" id="QHN79297.1"/>
    </source>
</evidence>
<keyword evidence="2" id="KW-0808">Transferase</keyword>
<evidence type="ECO:0000259" key="1">
    <source>
        <dbReference type="Pfam" id="PF02896"/>
    </source>
</evidence>
<dbReference type="InterPro" id="IPR000121">
    <property type="entry name" value="PEP_util_C"/>
</dbReference>
<dbReference type="AlphaFoldDB" id="A0A6B9VDR7"/>
<gene>
    <name evidence="2" type="ORF">DS421_19g668900</name>
</gene>
<name>A0A6B9VDR7_ARAHY</name>
<dbReference type="EMBL" id="CP031001">
    <property type="protein sequence ID" value="QHN79297.1"/>
    <property type="molecule type" value="Genomic_DNA"/>
</dbReference>
<accession>A0A6B9VDR7</accession>
<keyword evidence="2" id="KW-0418">Kinase</keyword>
<dbReference type="Gene3D" id="3.20.20.60">
    <property type="entry name" value="Phosphoenolpyruvate-binding domains"/>
    <property type="match status" value="1"/>
</dbReference>
<feature type="domain" description="PEP-utilising enzyme C-terminal" evidence="1">
    <location>
        <begin position="33"/>
        <end position="87"/>
    </location>
</feature>
<dbReference type="SUPFAM" id="SSF51621">
    <property type="entry name" value="Phosphoenolpyruvate/pyruvate domain"/>
    <property type="match status" value="1"/>
</dbReference>
<dbReference type="PANTHER" id="PTHR22931:SF9">
    <property type="entry name" value="PYRUVATE, PHOSPHATE DIKINASE 1, CHLOROPLASTIC"/>
    <property type="match status" value="1"/>
</dbReference>
<sequence>MDGLLVTIRLLDPPLHEFIPKGISYPELTEMHFPAIFEAAVSELKHQVSLIRNVDGKVFSETSSSLSYKVGTMIDVPRATLIADELAITWPTCHGGVRISFSVALDGQNVLEG</sequence>
<dbReference type="GO" id="GO:0050242">
    <property type="term" value="F:pyruvate, phosphate dikinase activity"/>
    <property type="evidence" value="ECO:0007669"/>
    <property type="project" value="InterPro"/>
</dbReference>
<dbReference type="GO" id="GO:0016301">
    <property type="term" value="F:kinase activity"/>
    <property type="evidence" value="ECO:0007669"/>
    <property type="project" value="UniProtKB-KW"/>
</dbReference>
<dbReference type="Pfam" id="PF02896">
    <property type="entry name" value="PEP-utilizers_C"/>
    <property type="match status" value="1"/>
</dbReference>
<dbReference type="Proteomes" id="UP000464620">
    <property type="component" value="Chromosome B09"/>
</dbReference>
<dbReference type="InterPro" id="IPR010121">
    <property type="entry name" value="Pyruvate_phosphate_dikinase"/>
</dbReference>
<reference evidence="2 3" key="1">
    <citation type="submission" date="2020-01" db="EMBL/GenBank/DDBJ databases">
        <title>Genome sequence of Arachis hypogaea, cultivar Shitouqi.</title>
        <authorList>
            <person name="Zhuang W."/>
            <person name="Chen H."/>
            <person name="Varshney R."/>
            <person name="Wang D."/>
            <person name="Ming R."/>
        </authorList>
    </citation>
    <scope>NUCLEOTIDE SEQUENCE [LARGE SCALE GENOMIC DNA]</scope>
    <source>
        <tissue evidence="2">Young leaf</tissue>
    </source>
</reference>
<proteinExistence type="predicted"/>
<protein>
    <submittedName>
        <fullName evidence="2">Pyruvate, phosphate dikinase</fullName>
    </submittedName>
</protein>
<evidence type="ECO:0000313" key="3">
    <source>
        <dbReference type="Proteomes" id="UP000464620"/>
    </source>
</evidence>